<dbReference type="EMBL" id="JANPWB010000009">
    <property type="protein sequence ID" value="KAJ1150855.1"/>
    <property type="molecule type" value="Genomic_DNA"/>
</dbReference>
<evidence type="ECO:0000313" key="2">
    <source>
        <dbReference type="EMBL" id="KAJ1150855.1"/>
    </source>
</evidence>
<proteinExistence type="predicted"/>
<evidence type="ECO:0000256" key="1">
    <source>
        <dbReference type="SAM" id="MobiDB-lite"/>
    </source>
</evidence>
<name>A0AAV7RFS0_PLEWA</name>
<reference evidence="2" key="1">
    <citation type="journal article" date="2022" name="bioRxiv">
        <title>Sequencing and chromosome-scale assembly of the giantPleurodeles waltlgenome.</title>
        <authorList>
            <person name="Brown T."/>
            <person name="Elewa A."/>
            <person name="Iarovenko S."/>
            <person name="Subramanian E."/>
            <person name="Araus A.J."/>
            <person name="Petzold A."/>
            <person name="Susuki M."/>
            <person name="Suzuki K.-i.T."/>
            <person name="Hayashi T."/>
            <person name="Toyoda A."/>
            <person name="Oliveira C."/>
            <person name="Osipova E."/>
            <person name="Leigh N.D."/>
            <person name="Simon A."/>
            <person name="Yun M.H."/>
        </authorList>
    </citation>
    <scope>NUCLEOTIDE SEQUENCE</scope>
    <source>
        <strain evidence="2">20211129_DDA</strain>
        <tissue evidence="2">Liver</tissue>
    </source>
</reference>
<dbReference type="Proteomes" id="UP001066276">
    <property type="component" value="Chromosome 5"/>
</dbReference>
<organism evidence="2 3">
    <name type="scientific">Pleurodeles waltl</name>
    <name type="common">Iberian ribbed newt</name>
    <dbReference type="NCBI Taxonomy" id="8319"/>
    <lineage>
        <taxon>Eukaryota</taxon>
        <taxon>Metazoa</taxon>
        <taxon>Chordata</taxon>
        <taxon>Craniata</taxon>
        <taxon>Vertebrata</taxon>
        <taxon>Euteleostomi</taxon>
        <taxon>Amphibia</taxon>
        <taxon>Batrachia</taxon>
        <taxon>Caudata</taxon>
        <taxon>Salamandroidea</taxon>
        <taxon>Salamandridae</taxon>
        <taxon>Pleurodelinae</taxon>
        <taxon>Pleurodeles</taxon>
    </lineage>
</organism>
<evidence type="ECO:0000313" key="3">
    <source>
        <dbReference type="Proteomes" id="UP001066276"/>
    </source>
</evidence>
<feature type="compositionally biased region" description="Basic and acidic residues" evidence="1">
    <location>
        <begin position="126"/>
        <end position="135"/>
    </location>
</feature>
<gene>
    <name evidence="2" type="ORF">NDU88_003643</name>
</gene>
<accession>A0AAV7RFS0</accession>
<keyword evidence="3" id="KW-1185">Reference proteome</keyword>
<protein>
    <submittedName>
        <fullName evidence="2">Uncharacterized protein</fullName>
    </submittedName>
</protein>
<dbReference type="AlphaFoldDB" id="A0AAV7RFS0"/>
<feature type="region of interest" description="Disordered" evidence="1">
    <location>
        <begin position="117"/>
        <end position="186"/>
    </location>
</feature>
<comment type="caution">
    <text evidence="2">The sequence shown here is derived from an EMBL/GenBank/DDBJ whole genome shotgun (WGS) entry which is preliminary data.</text>
</comment>
<sequence length="186" mass="20485">MSCITSPFSCRPLDPKHRGINKKQTLGPPCFYNSKSASSMKSLTPENFRMAAMMRHDSTGLSVLAVQPENWVQANCAAKNDASALATGMCGAEEEEASRGRHEKTMQRVKEVMLNLVWQKEEEEQGPDKRSRGSPEEEVGAPLKERSPGSSHGTEGGYRKHTCPSGPQGEEEAVDPDTIVQVWPWL</sequence>